<organism evidence="2 3">
    <name type="scientific">Thermoflavimicrobium dichotomicum</name>
    <dbReference type="NCBI Taxonomy" id="46223"/>
    <lineage>
        <taxon>Bacteria</taxon>
        <taxon>Bacillati</taxon>
        <taxon>Bacillota</taxon>
        <taxon>Bacilli</taxon>
        <taxon>Bacillales</taxon>
        <taxon>Thermoactinomycetaceae</taxon>
        <taxon>Thermoflavimicrobium</taxon>
    </lineage>
</organism>
<evidence type="ECO:0000313" key="2">
    <source>
        <dbReference type="EMBL" id="SFJ39048.1"/>
    </source>
</evidence>
<dbReference type="EMBL" id="FORR01000008">
    <property type="protein sequence ID" value="SFJ39048.1"/>
    <property type="molecule type" value="Genomic_DNA"/>
</dbReference>
<dbReference type="RefSeq" id="WP_175482399.1">
    <property type="nucleotide sequence ID" value="NZ_FORR01000008.1"/>
</dbReference>
<keyword evidence="1" id="KW-0812">Transmembrane</keyword>
<dbReference type="PANTHER" id="PTHR35337:SF1">
    <property type="entry name" value="SLR1478 PROTEIN"/>
    <property type="match status" value="1"/>
</dbReference>
<evidence type="ECO:0000256" key="1">
    <source>
        <dbReference type="SAM" id="Phobius"/>
    </source>
</evidence>
<feature type="transmembrane region" description="Helical" evidence="1">
    <location>
        <begin position="130"/>
        <end position="155"/>
    </location>
</feature>
<sequence>MQRFWQALKEERQYILIASMVFIVSAVYSYFNAETLFESLKETPVFKQLMGMVKNTEKNPEFFSIFTMLFLNNTQASFILLVSGLFFGLMPFMGVVTNGVILGVVIHQAAKATGHSPFLIFTKYILPHGILELPAFLLAVAMGLRLGVTVIRTFIQFLQKQKEKSIMEWRNLFKRLPVYCVGILVFLFFAAIIESLLILSSIS</sequence>
<dbReference type="STRING" id="46223.SAMN05421852_108171"/>
<keyword evidence="1" id="KW-0472">Membrane</keyword>
<protein>
    <submittedName>
        <fullName evidence="2">Stage II sporulation protein M</fullName>
    </submittedName>
</protein>
<keyword evidence="1" id="KW-1133">Transmembrane helix</keyword>
<proteinExistence type="predicted"/>
<feature type="transmembrane region" description="Helical" evidence="1">
    <location>
        <begin position="89"/>
        <end position="110"/>
    </location>
</feature>
<feature type="transmembrane region" description="Helical" evidence="1">
    <location>
        <begin position="176"/>
        <end position="199"/>
    </location>
</feature>
<name>A0A1I3QY96_9BACL</name>
<dbReference type="AlphaFoldDB" id="A0A1I3QY96"/>
<keyword evidence="3" id="KW-1185">Reference proteome</keyword>
<dbReference type="PANTHER" id="PTHR35337">
    <property type="entry name" value="SLR1478 PROTEIN"/>
    <property type="match status" value="1"/>
</dbReference>
<dbReference type="Pfam" id="PF01944">
    <property type="entry name" value="SpoIIM"/>
    <property type="match status" value="1"/>
</dbReference>
<dbReference type="Proteomes" id="UP000199545">
    <property type="component" value="Unassembled WGS sequence"/>
</dbReference>
<evidence type="ECO:0000313" key="3">
    <source>
        <dbReference type="Proteomes" id="UP000199545"/>
    </source>
</evidence>
<dbReference type="InterPro" id="IPR002798">
    <property type="entry name" value="SpoIIM-like"/>
</dbReference>
<feature type="transmembrane region" description="Helical" evidence="1">
    <location>
        <begin position="12"/>
        <end position="31"/>
    </location>
</feature>
<reference evidence="2 3" key="1">
    <citation type="submission" date="2016-10" db="EMBL/GenBank/DDBJ databases">
        <authorList>
            <person name="de Groot N.N."/>
        </authorList>
    </citation>
    <scope>NUCLEOTIDE SEQUENCE [LARGE SCALE GENOMIC DNA]</scope>
    <source>
        <strain evidence="2 3">DSM 44778</strain>
    </source>
</reference>
<accession>A0A1I3QY96</accession>
<feature type="transmembrane region" description="Helical" evidence="1">
    <location>
        <begin position="62"/>
        <end position="82"/>
    </location>
</feature>
<gene>
    <name evidence="2" type="ORF">SAMN05421852_108171</name>
</gene>